<organism evidence="3 4">
    <name type="scientific">Phyllobacterium myrsinacearum</name>
    <dbReference type="NCBI Taxonomy" id="28101"/>
    <lineage>
        <taxon>Bacteria</taxon>
        <taxon>Pseudomonadati</taxon>
        <taxon>Pseudomonadota</taxon>
        <taxon>Alphaproteobacteria</taxon>
        <taxon>Hyphomicrobiales</taxon>
        <taxon>Phyllobacteriaceae</taxon>
        <taxon>Phyllobacterium</taxon>
    </lineage>
</organism>
<evidence type="ECO:0000256" key="1">
    <source>
        <dbReference type="ARBA" id="ARBA00010759"/>
    </source>
</evidence>
<keyword evidence="4" id="KW-1185">Reference proteome</keyword>
<dbReference type="NCBIfam" id="TIGR00079">
    <property type="entry name" value="pept_deformyl"/>
    <property type="match status" value="1"/>
</dbReference>
<accession>A0A2S9JX36</accession>
<feature type="active site" evidence="2">
    <location>
        <position position="134"/>
    </location>
</feature>
<dbReference type="HAMAP" id="MF_00163">
    <property type="entry name" value="Pep_deformylase"/>
    <property type="match status" value="1"/>
</dbReference>
<dbReference type="RefSeq" id="WP_105732129.1">
    <property type="nucleotide sequence ID" value="NZ_PVBT01000001.1"/>
</dbReference>
<dbReference type="Gene3D" id="3.90.45.10">
    <property type="entry name" value="Peptide deformylase"/>
    <property type="match status" value="1"/>
</dbReference>
<evidence type="ECO:0000313" key="3">
    <source>
        <dbReference type="EMBL" id="PRD57889.1"/>
    </source>
</evidence>
<comment type="caution">
    <text evidence="3">The sequence shown here is derived from an EMBL/GenBank/DDBJ whole genome shotgun (WGS) entry which is preliminary data.</text>
</comment>
<protein>
    <recommendedName>
        <fullName evidence="2">Peptide deformylase-like</fullName>
    </recommendedName>
    <alternativeName>
        <fullName evidence="2">Polypeptide deformylase-like</fullName>
    </alternativeName>
</protein>
<evidence type="ECO:0000313" key="4">
    <source>
        <dbReference type="Proteomes" id="UP000238563"/>
    </source>
</evidence>
<dbReference type="PIRSF" id="PIRSF004749">
    <property type="entry name" value="Pep_def"/>
    <property type="match status" value="1"/>
</dbReference>
<dbReference type="AlphaFoldDB" id="A0A2S9JX36"/>
<dbReference type="NCBIfam" id="NF001159">
    <property type="entry name" value="PRK00150.1-3"/>
    <property type="match status" value="1"/>
</dbReference>
<dbReference type="SUPFAM" id="SSF56420">
    <property type="entry name" value="Peptide deformylase"/>
    <property type="match status" value="1"/>
</dbReference>
<dbReference type="PRINTS" id="PR01576">
    <property type="entry name" value="PDEFORMYLASE"/>
</dbReference>
<sequence>MTIRRILKFPHPDLRARAEVVTVFDDGLQQLVADLLDTMRDAPGIGITAPHVGVLKRVVVIELADGQGVRSYINPAIEWASDVLVRNMEGSVSMPGMNDEVERPAAIRIRYQDVSGTAQTQEADGLLAVCLQHEIDQLDGIFWLYRLSRLKRDRLIKRFEKQQRIQIA</sequence>
<dbReference type="Pfam" id="PF01327">
    <property type="entry name" value="Pep_deformylase"/>
    <property type="match status" value="1"/>
</dbReference>
<dbReference type="InterPro" id="IPR036821">
    <property type="entry name" value="Peptide_deformylase_sf"/>
</dbReference>
<dbReference type="CDD" id="cd00487">
    <property type="entry name" value="Pep_deformylase"/>
    <property type="match status" value="1"/>
</dbReference>
<name>A0A2S9JX36_9HYPH</name>
<dbReference type="GO" id="GO:0042586">
    <property type="term" value="F:peptide deformylase activity"/>
    <property type="evidence" value="ECO:0007669"/>
    <property type="project" value="InterPro"/>
</dbReference>
<proteinExistence type="inferred from homology"/>
<dbReference type="PANTHER" id="PTHR10458:SF22">
    <property type="entry name" value="PEPTIDE DEFORMYLASE"/>
    <property type="match status" value="1"/>
</dbReference>
<dbReference type="EMBL" id="PVBT01000001">
    <property type="protein sequence ID" value="PRD57889.1"/>
    <property type="molecule type" value="Genomic_DNA"/>
</dbReference>
<dbReference type="PANTHER" id="PTHR10458">
    <property type="entry name" value="PEPTIDE DEFORMYLASE"/>
    <property type="match status" value="1"/>
</dbReference>
<dbReference type="OrthoDB" id="9804313at2"/>
<dbReference type="InterPro" id="IPR023635">
    <property type="entry name" value="Peptide_deformylase"/>
</dbReference>
<dbReference type="NCBIfam" id="NF009484">
    <property type="entry name" value="PRK12846.1-5"/>
    <property type="match status" value="1"/>
</dbReference>
<evidence type="ECO:0000256" key="2">
    <source>
        <dbReference type="HAMAP-Rule" id="MF_00163"/>
    </source>
</evidence>
<comment type="caution">
    <text evidence="2">Lacks conserved residue(s) required for the propagation of feature annotation.</text>
</comment>
<dbReference type="Proteomes" id="UP000238563">
    <property type="component" value="Unassembled WGS sequence"/>
</dbReference>
<gene>
    <name evidence="3" type="ORF">C5750_01680</name>
</gene>
<reference evidence="3 4" key="1">
    <citation type="submission" date="2018-02" db="EMBL/GenBank/DDBJ databases">
        <title>The draft genome of Phyllobacterium myrsinacearum DSM5892.</title>
        <authorList>
            <person name="Li L."/>
            <person name="Liu L."/>
            <person name="Zhang X."/>
            <person name="Wang T."/>
        </authorList>
    </citation>
    <scope>NUCLEOTIDE SEQUENCE [LARGE SCALE GENOMIC DNA]</scope>
    <source>
        <strain evidence="3 4">DSM 5892</strain>
    </source>
</reference>
<comment type="similarity">
    <text evidence="1 2">Belongs to the polypeptide deformylase family.</text>
</comment>